<sequence>MEFYHFSVASKLITTHFLLVFSLRETLKCYILTEDSKTVHFDIDEEGRHEISTKDSQSREGSVLFIPKLTNHMCSAIGHFLMYYYVYCVQFWAPHSKRDIEVLERVQRRATKLVKGLEQKSDEERLRELGLFSLEKRRLRGDLIALYNCLKGDIAWLSVFTRNEPAVTGKTPVGIKDSKNLVILTQRSKLNEFVLLCKGKKQLSLKVLKASCSEPDYPSVERCDMKTCNHEDPDFKQLSEDNHFFIMHYQGDSVQFQCYEDTSYYLYVNDDSLDIRKPENKEPNEDKNFYFRVSYLQEN</sequence>
<comment type="caution">
    <text evidence="1">The sequence shown here is derived from an EMBL/GenBank/DDBJ whole genome shotgun (WGS) entry which is preliminary data.</text>
</comment>
<evidence type="ECO:0000313" key="2">
    <source>
        <dbReference type="Proteomes" id="UP001333110"/>
    </source>
</evidence>
<gene>
    <name evidence="1" type="ORF">QYF61_001345</name>
</gene>
<protein>
    <submittedName>
        <fullName evidence="1">Uncharacterized protein</fullName>
    </submittedName>
</protein>
<proteinExistence type="predicted"/>
<keyword evidence="2" id="KW-1185">Reference proteome</keyword>
<dbReference type="AlphaFoldDB" id="A0AAN7RSE6"/>
<accession>A0AAN7RSE6</accession>
<evidence type="ECO:0000313" key="1">
    <source>
        <dbReference type="EMBL" id="KAK4815357.1"/>
    </source>
</evidence>
<organism evidence="1 2">
    <name type="scientific">Mycteria americana</name>
    <name type="common">Wood stork</name>
    <dbReference type="NCBI Taxonomy" id="33587"/>
    <lineage>
        <taxon>Eukaryota</taxon>
        <taxon>Metazoa</taxon>
        <taxon>Chordata</taxon>
        <taxon>Craniata</taxon>
        <taxon>Vertebrata</taxon>
        <taxon>Euteleostomi</taxon>
        <taxon>Archelosauria</taxon>
        <taxon>Archosauria</taxon>
        <taxon>Dinosauria</taxon>
        <taxon>Saurischia</taxon>
        <taxon>Theropoda</taxon>
        <taxon>Coelurosauria</taxon>
        <taxon>Aves</taxon>
        <taxon>Neognathae</taxon>
        <taxon>Neoaves</taxon>
        <taxon>Aequornithes</taxon>
        <taxon>Ciconiiformes</taxon>
        <taxon>Ciconiidae</taxon>
        <taxon>Mycteria</taxon>
    </lineage>
</organism>
<name>A0AAN7RSE6_MYCAM</name>
<reference evidence="1 2" key="1">
    <citation type="journal article" date="2023" name="J. Hered.">
        <title>Chromosome-level genome of the wood stork (Mycteria americana) provides insight into avian chromosome evolution.</title>
        <authorList>
            <person name="Flamio R. Jr."/>
            <person name="Ramstad K.M."/>
        </authorList>
    </citation>
    <scope>NUCLEOTIDE SEQUENCE [LARGE SCALE GENOMIC DNA]</scope>
    <source>
        <strain evidence="1">JAX WOST 10</strain>
    </source>
</reference>
<dbReference type="Proteomes" id="UP001333110">
    <property type="component" value="Unassembled WGS sequence"/>
</dbReference>
<dbReference type="EMBL" id="JAUNZN010000009">
    <property type="protein sequence ID" value="KAK4815357.1"/>
    <property type="molecule type" value="Genomic_DNA"/>
</dbReference>
<dbReference type="Gene3D" id="2.80.10.50">
    <property type="match status" value="1"/>
</dbReference>